<dbReference type="AlphaFoldDB" id="A0AAU7DFQ2"/>
<accession>A0AAU7DFQ2</accession>
<protein>
    <recommendedName>
        <fullName evidence="3">DoxX family protein</fullName>
    </recommendedName>
</protein>
<feature type="transmembrane region" description="Helical" evidence="1">
    <location>
        <begin position="63"/>
        <end position="86"/>
    </location>
</feature>
<feature type="transmembrane region" description="Helical" evidence="1">
    <location>
        <begin position="7"/>
        <end position="25"/>
    </location>
</feature>
<proteinExistence type="predicted"/>
<keyword evidence="1" id="KW-0812">Transmembrane</keyword>
<reference evidence="2" key="1">
    <citation type="submission" date="2023-03" db="EMBL/GenBank/DDBJ databases">
        <title>Edaphobacter sp.</title>
        <authorList>
            <person name="Huber K.J."/>
            <person name="Papendorf J."/>
            <person name="Pilke C."/>
            <person name="Bunk B."/>
            <person name="Sproeer C."/>
            <person name="Pester M."/>
        </authorList>
    </citation>
    <scope>NUCLEOTIDE SEQUENCE</scope>
    <source>
        <strain evidence="2">DSM 110680</strain>
    </source>
</reference>
<evidence type="ECO:0000313" key="2">
    <source>
        <dbReference type="EMBL" id="XBH16098.1"/>
    </source>
</evidence>
<evidence type="ECO:0000256" key="1">
    <source>
        <dbReference type="SAM" id="Phobius"/>
    </source>
</evidence>
<dbReference type="EMBL" id="CP121196">
    <property type="protein sequence ID" value="XBH16098.1"/>
    <property type="molecule type" value="Genomic_DNA"/>
</dbReference>
<organism evidence="2">
    <name type="scientific">Telmatobacter sp. DSM 110680</name>
    <dbReference type="NCBI Taxonomy" id="3036704"/>
    <lineage>
        <taxon>Bacteria</taxon>
        <taxon>Pseudomonadati</taxon>
        <taxon>Acidobacteriota</taxon>
        <taxon>Terriglobia</taxon>
        <taxon>Terriglobales</taxon>
        <taxon>Acidobacteriaceae</taxon>
        <taxon>Telmatobacter</taxon>
    </lineage>
</organism>
<sequence>MRIVETVARYLLGIMFTVFGLNGFLNFIHQPPPPNPLALQFFIAISASHFSAFFFAVQLVAGLLLLSGYFVPLALVLLAAEIFNILAFHFTMAPATIGPGILAAVLWVLVFLQHRPSFVGILSAKRFNQVDTE</sequence>
<feature type="transmembrane region" description="Helical" evidence="1">
    <location>
        <begin position="37"/>
        <end position="56"/>
    </location>
</feature>
<feature type="transmembrane region" description="Helical" evidence="1">
    <location>
        <begin position="92"/>
        <end position="112"/>
    </location>
</feature>
<gene>
    <name evidence="2" type="ORF">P8935_16165</name>
</gene>
<dbReference type="RefSeq" id="WP_348261329.1">
    <property type="nucleotide sequence ID" value="NZ_CP121196.1"/>
</dbReference>
<keyword evidence="1" id="KW-1133">Transmembrane helix</keyword>
<name>A0AAU7DFQ2_9BACT</name>
<evidence type="ECO:0008006" key="3">
    <source>
        <dbReference type="Google" id="ProtNLM"/>
    </source>
</evidence>
<keyword evidence="1" id="KW-0472">Membrane</keyword>